<feature type="non-terminal residue" evidence="1">
    <location>
        <position position="1"/>
    </location>
</feature>
<proteinExistence type="predicted"/>
<evidence type="ECO:0000313" key="1">
    <source>
        <dbReference type="EMBL" id="KKL53615.1"/>
    </source>
</evidence>
<organism evidence="1">
    <name type="scientific">marine sediment metagenome</name>
    <dbReference type="NCBI Taxonomy" id="412755"/>
    <lineage>
        <taxon>unclassified sequences</taxon>
        <taxon>metagenomes</taxon>
        <taxon>ecological metagenomes</taxon>
    </lineage>
</organism>
<comment type="caution">
    <text evidence="1">The sequence shown here is derived from an EMBL/GenBank/DDBJ whole genome shotgun (WGS) entry which is preliminary data.</text>
</comment>
<name>A0A0F9F8R8_9ZZZZ</name>
<dbReference type="EMBL" id="LAZR01031485">
    <property type="protein sequence ID" value="KKL53615.1"/>
    <property type="molecule type" value="Genomic_DNA"/>
</dbReference>
<accession>A0A0F9F8R8</accession>
<gene>
    <name evidence="1" type="ORF">LCGC14_2273640</name>
</gene>
<dbReference type="AlphaFoldDB" id="A0A0F9F8R8"/>
<protein>
    <submittedName>
        <fullName evidence="1">Uncharacterized protein</fullName>
    </submittedName>
</protein>
<sequence length="33" mass="3921">KGFIFQLLLFWSFKLNVEIFLSIDLAKAETEQM</sequence>
<reference evidence="1" key="1">
    <citation type="journal article" date="2015" name="Nature">
        <title>Complex archaea that bridge the gap between prokaryotes and eukaryotes.</title>
        <authorList>
            <person name="Spang A."/>
            <person name="Saw J.H."/>
            <person name="Jorgensen S.L."/>
            <person name="Zaremba-Niedzwiedzka K."/>
            <person name="Martijn J."/>
            <person name="Lind A.E."/>
            <person name="van Eijk R."/>
            <person name="Schleper C."/>
            <person name="Guy L."/>
            <person name="Ettema T.J."/>
        </authorList>
    </citation>
    <scope>NUCLEOTIDE SEQUENCE</scope>
</reference>